<evidence type="ECO:0000313" key="2">
    <source>
        <dbReference type="EMBL" id="GAC85316.1"/>
    </source>
</evidence>
<sequence>MSTCTEPFGTAEVHAAHAAEKGDRGMSQSRGRHRRHRVPSGPLLSVTSAVVAASITAGAGMAYAVPEQGGTDPSDVAPGQGGTSPTDVAPGAPAPGETIVRPVEVPGPGTIPGPPVEAPYRSYDESLSQSYAQPYTPVITNPVAPRVAPPVRPIAPPPDKIRIGNFVSDIPEGLSDKDVNSINAWSAYGEAKIAQGLISVGVPEDEASRRAAATIIGVMAGGTAGAVALGIPSAVVGAGGGAIVGAVAGGVVGSLAPYFVLGPEFAPIGAGIGAAVGGVGGAAAGAAVGFALGGTAGGLLAYSLGAGDPGANPDEPWKNDGPRRAAPEVKGPNQFEFHLSADQARRSGLPAVDYVVNNRGDVDVKVGASRYKWSGEQARAPYAVLGSGVEKSVRGWTRTQSDNLKRAVPGSDVRWPGAADGRSGGDR</sequence>
<evidence type="ECO:0008006" key="4">
    <source>
        <dbReference type="Google" id="ProtNLM"/>
    </source>
</evidence>
<reference evidence="2 3" key="1">
    <citation type="submission" date="2013-02" db="EMBL/GenBank/DDBJ databases">
        <title>Whole genome shotgun sequence of Gordonia paraffinivorans NBRC 108238.</title>
        <authorList>
            <person name="Isaki-Nakamura S."/>
            <person name="Hosoyama A."/>
            <person name="Tsuchikane K."/>
            <person name="Ando Y."/>
            <person name="Baba S."/>
            <person name="Ohji S."/>
            <person name="Hamada M."/>
            <person name="Tamura T."/>
            <person name="Yamazoe A."/>
            <person name="Yamazaki S."/>
            <person name="Fujita N."/>
        </authorList>
    </citation>
    <scope>NUCLEOTIDE SEQUENCE [LARGE SCALE GENOMIC DNA]</scope>
    <source>
        <strain evidence="2 3">NBRC 108238</strain>
    </source>
</reference>
<gene>
    <name evidence="2" type="ORF">GP2_033_00500</name>
</gene>
<feature type="compositionally biased region" description="Basic and acidic residues" evidence="1">
    <location>
        <begin position="14"/>
        <end position="24"/>
    </location>
</feature>
<accession>A0ABQ0IP37</accession>
<proteinExistence type="predicted"/>
<feature type="region of interest" description="Disordered" evidence="1">
    <location>
        <begin position="64"/>
        <end position="116"/>
    </location>
</feature>
<dbReference type="Proteomes" id="UP000035021">
    <property type="component" value="Unassembled WGS sequence"/>
</dbReference>
<comment type="caution">
    <text evidence="2">The sequence shown here is derived from an EMBL/GenBank/DDBJ whole genome shotgun (WGS) entry which is preliminary data.</text>
</comment>
<name>A0ABQ0IP37_9ACTN</name>
<organism evidence="2 3">
    <name type="scientific">Gordonia paraffinivorans NBRC 108238</name>
    <dbReference type="NCBI Taxonomy" id="1223543"/>
    <lineage>
        <taxon>Bacteria</taxon>
        <taxon>Bacillati</taxon>
        <taxon>Actinomycetota</taxon>
        <taxon>Actinomycetes</taxon>
        <taxon>Mycobacteriales</taxon>
        <taxon>Gordoniaceae</taxon>
        <taxon>Gordonia</taxon>
    </lineage>
</organism>
<evidence type="ECO:0000313" key="3">
    <source>
        <dbReference type="Proteomes" id="UP000035021"/>
    </source>
</evidence>
<feature type="region of interest" description="Disordered" evidence="1">
    <location>
        <begin position="400"/>
        <end position="427"/>
    </location>
</feature>
<feature type="region of interest" description="Disordered" evidence="1">
    <location>
        <begin position="1"/>
        <end position="42"/>
    </location>
</feature>
<dbReference type="EMBL" id="BAOQ01000033">
    <property type="protein sequence ID" value="GAC85316.1"/>
    <property type="molecule type" value="Genomic_DNA"/>
</dbReference>
<keyword evidence="3" id="KW-1185">Reference proteome</keyword>
<protein>
    <recommendedName>
        <fullName evidence="4">Tox-REase-5 domain-containing protein</fullName>
    </recommendedName>
</protein>
<evidence type="ECO:0000256" key="1">
    <source>
        <dbReference type="SAM" id="MobiDB-lite"/>
    </source>
</evidence>